<dbReference type="AlphaFoldDB" id="A6JJR2"/>
<gene>
    <name evidence="1 3" type="primary">Clps</name>
    <name evidence="1" type="ORF">rCG_61056</name>
</gene>
<feature type="non-terminal residue" evidence="1">
    <location>
        <position position="28"/>
    </location>
</feature>
<dbReference type="RGD" id="2363">
    <property type="gene designation" value="Clps"/>
</dbReference>
<evidence type="ECO:0000313" key="3">
    <source>
        <dbReference type="RGD" id="2363"/>
    </source>
</evidence>
<proteinExistence type="predicted"/>
<dbReference type="EMBL" id="CH473988">
    <property type="protein sequence ID" value="EDL96928.1"/>
    <property type="molecule type" value="Genomic_DNA"/>
</dbReference>
<protein>
    <submittedName>
        <fullName evidence="1">Colipase, pancreatic</fullName>
    </submittedName>
</protein>
<evidence type="ECO:0000313" key="2">
    <source>
        <dbReference type="Proteomes" id="UP000234681"/>
    </source>
</evidence>
<accession>A6JJR2</accession>
<evidence type="ECO:0000313" key="1">
    <source>
        <dbReference type="EMBL" id="EDL96928.1"/>
    </source>
</evidence>
<reference evidence="2" key="1">
    <citation type="submission" date="2005-09" db="EMBL/GenBank/DDBJ databases">
        <authorList>
            <person name="Mural R.J."/>
            <person name="Li P.W."/>
            <person name="Adams M.D."/>
            <person name="Amanatides P.G."/>
            <person name="Baden-Tillson H."/>
            <person name="Barnstead M."/>
            <person name="Chin S.H."/>
            <person name="Dew I."/>
            <person name="Evans C.A."/>
            <person name="Ferriera S."/>
            <person name="Flanigan M."/>
            <person name="Fosler C."/>
            <person name="Glodek A."/>
            <person name="Gu Z."/>
            <person name="Holt R.A."/>
            <person name="Jennings D."/>
            <person name="Kraft C.L."/>
            <person name="Lu F."/>
            <person name="Nguyen T."/>
            <person name="Nusskern D.R."/>
            <person name="Pfannkoch C.M."/>
            <person name="Sitter C."/>
            <person name="Sutton G.G."/>
            <person name="Venter J.C."/>
            <person name="Wang Z."/>
            <person name="Woodage T."/>
            <person name="Zheng X.H."/>
            <person name="Zhong F."/>
        </authorList>
    </citation>
    <scope>NUCLEOTIDE SEQUENCE [LARGE SCALE GENOMIC DNA]</scope>
    <source>
        <strain>BN</strain>
        <strain evidence="2">Sprague-Dawley</strain>
    </source>
</reference>
<dbReference type="Proteomes" id="UP000234681">
    <property type="component" value="Chromosome 20"/>
</dbReference>
<organism evidence="1 2">
    <name type="scientific">Rattus norvegicus</name>
    <name type="common">Rat</name>
    <dbReference type="NCBI Taxonomy" id="10116"/>
    <lineage>
        <taxon>Eukaryota</taxon>
        <taxon>Metazoa</taxon>
        <taxon>Chordata</taxon>
        <taxon>Craniata</taxon>
        <taxon>Vertebrata</taxon>
        <taxon>Euteleostomi</taxon>
        <taxon>Mammalia</taxon>
        <taxon>Eutheria</taxon>
        <taxon>Euarchontoglires</taxon>
        <taxon>Glires</taxon>
        <taxon>Rodentia</taxon>
        <taxon>Myomorpha</taxon>
        <taxon>Muroidea</taxon>
        <taxon>Muridae</taxon>
        <taxon>Murinae</taxon>
        <taxon>Rattus</taxon>
    </lineage>
</organism>
<sequence length="28" mass="2939">MKVLVVLLVTLVAVAYAAPGPRGLFINL</sequence>
<name>A6JJR2_RAT</name>